<accession>A0A934S4T4</accession>
<feature type="transmembrane region" description="Helical" evidence="1">
    <location>
        <begin position="198"/>
        <end position="218"/>
    </location>
</feature>
<name>A0A934S4T4_9BACT</name>
<feature type="transmembrane region" description="Helical" evidence="1">
    <location>
        <begin position="122"/>
        <end position="145"/>
    </location>
</feature>
<feature type="transmembrane region" description="Helical" evidence="1">
    <location>
        <begin position="225"/>
        <end position="244"/>
    </location>
</feature>
<keyword evidence="1" id="KW-1133">Transmembrane helix</keyword>
<protein>
    <submittedName>
        <fullName evidence="2">Uncharacterized protein</fullName>
    </submittedName>
</protein>
<evidence type="ECO:0000256" key="1">
    <source>
        <dbReference type="SAM" id="Phobius"/>
    </source>
</evidence>
<feature type="transmembrane region" description="Helical" evidence="1">
    <location>
        <begin position="93"/>
        <end position="116"/>
    </location>
</feature>
<dbReference type="AlphaFoldDB" id="A0A934S4T4"/>
<proteinExistence type="predicted"/>
<keyword evidence="1" id="KW-0812">Transmembrane</keyword>
<evidence type="ECO:0000313" key="3">
    <source>
        <dbReference type="Proteomes" id="UP000603141"/>
    </source>
</evidence>
<organism evidence="2 3">
    <name type="scientific">Luteolibacter pohnpeiensis</name>
    <dbReference type="NCBI Taxonomy" id="454153"/>
    <lineage>
        <taxon>Bacteria</taxon>
        <taxon>Pseudomonadati</taxon>
        <taxon>Verrucomicrobiota</taxon>
        <taxon>Verrucomicrobiia</taxon>
        <taxon>Verrucomicrobiales</taxon>
        <taxon>Verrucomicrobiaceae</taxon>
        <taxon>Luteolibacter</taxon>
    </lineage>
</organism>
<dbReference type="Proteomes" id="UP000603141">
    <property type="component" value="Unassembled WGS sequence"/>
</dbReference>
<reference evidence="2" key="1">
    <citation type="submission" date="2021-01" db="EMBL/GenBank/DDBJ databases">
        <title>Modified the classification status of verrucomicrobia.</title>
        <authorList>
            <person name="Feng X."/>
        </authorList>
    </citation>
    <scope>NUCLEOTIDE SEQUENCE</scope>
    <source>
        <strain evidence="2">KCTC 22041</strain>
    </source>
</reference>
<dbReference type="RefSeq" id="WP_200267037.1">
    <property type="nucleotide sequence ID" value="NZ_JAENIJ010000002.1"/>
</dbReference>
<feature type="transmembrane region" description="Helical" evidence="1">
    <location>
        <begin position="21"/>
        <end position="37"/>
    </location>
</feature>
<evidence type="ECO:0000313" key="2">
    <source>
        <dbReference type="EMBL" id="MBK1881144.1"/>
    </source>
</evidence>
<comment type="caution">
    <text evidence="2">The sequence shown here is derived from an EMBL/GenBank/DDBJ whole genome shotgun (WGS) entry which is preliminary data.</text>
</comment>
<keyword evidence="1" id="KW-0472">Membrane</keyword>
<sequence length="573" mass="65284">MLAVIESKLTKIMPFSPLTRFLGITIVLSYAIAILWPDDQSYLWGWKMIPALSLIISLLSWSMVRDAAPFDDRSFHRTLPVANGLIFRRLLGMYGWILLGIAVVVLIYCWVFNFGWRAISYGMVYLTVPVWSMMAATGLAFSLCGSRGYRKLLSCLAVFFVPLISVSLLFWCKNKFQYGVYEKNNLVIDGFIFKKMHILDSVEVAILVAAISYPLIWWMVSVRRFYSVGVLLSGFVGAVLPWVWTYLDFGELPERFYTGESAQTQHRLVIEMKSDFSKDQKWIPIEKMVSITGLKPGEFTDIWFMMGRDAAGDHFGVQLFDVPDQPDFGDRSMRTRLVVSRSADGTMHWGRRPAVWSQLERLIPQHETFTFWNKDDQIPTHLSVSRDSLYAKSEDAQPLPVDESTEIYWPDLHLPIRIYGPGVFKLEEVGIFDLSSGGSSRLAGGGKAVIGKLSEHDNHYSITLKRYTEDLSELKGAWLGGEMSDSIPDAYGQPWLIAIDQSGKHAVALSSGERPSMQFDLVMLGRCYKTTFDLGEVKTPEEIARMEWLRKSKLYVFWSRRVESLPKFMSISK</sequence>
<feature type="transmembrane region" description="Helical" evidence="1">
    <location>
        <begin position="152"/>
        <end position="171"/>
    </location>
</feature>
<keyword evidence="3" id="KW-1185">Reference proteome</keyword>
<gene>
    <name evidence="2" type="ORF">JIN85_01890</name>
</gene>
<dbReference type="EMBL" id="JAENIJ010000002">
    <property type="protein sequence ID" value="MBK1881144.1"/>
    <property type="molecule type" value="Genomic_DNA"/>
</dbReference>
<feature type="transmembrane region" description="Helical" evidence="1">
    <location>
        <begin position="43"/>
        <end position="64"/>
    </location>
</feature>